<evidence type="ECO:0000313" key="3">
    <source>
        <dbReference type="Proteomes" id="UP001150238"/>
    </source>
</evidence>
<evidence type="ECO:0000313" key="2">
    <source>
        <dbReference type="EMBL" id="KAJ4463995.1"/>
    </source>
</evidence>
<feature type="signal peptide" evidence="1">
    <location>
        <begin position="1"/>
        <end position="20"/>
    </location>
</feature>
<keyword evidence="1" id="KW-0732">Signal</keyword>
<accession>A0A9W9DDN3</accession>
<protein>
    <submittedName>
        <fullName evidence="2">Uncharacterized protein</fullName>
    </submittedName>
</protein>
<name>A0A9W9DDN3_9AGAR</name>
<reference evidence="2" key="1">
    <citation type="submission" date="2022-08" db="EMBL/GenBank/DDBJ databases">
        <authorList>
            <consortium name="DOE Joint Genome Institute"/>
            <person name="Min B."/>
            <person name="Riley R."/>
            <person name="Sierra-Patev S."/>
            <person name="Naranjo-Ortiz M."/>
            <person name="Looney B."/>
            <person name="Konkel Z."/>
            <person name="Slot J.C."/>
            <person name="Sakamoto Y."/>
            <person name="Steenwyk J.L."/>
            <person name="Rokas A."/>
            <person name="Carro J."/>
            <person name="Camarero S."/>
            <person name="Ferreira P."/>
            <person name="Molpeceres G."/>
            <person name="Ruiz-Duenas F.J."/>
            <person name="Serrano A."/>
            <person name="Henrissat B."/>
            <person name="Drula E."/>
            <person name="Hughes K.W."/>
            <person name="Mata J.L."/>
            <person name="Ishikawa N.K."/>
            <person name="Vargas-Isla R."/>
            <person name="Ushijima S."/>
            <person name="Smith C.A."/>
            <person name="Ahrendt S."/>
            <person name="Andreopoulos W."/>
            <person name="He G."/>
            <person name="Labutti K."/>
            <person name="Lipzen A."/>
            <person name="Ng V."/>
            <person name="Sandor L."/>
            <person name="Barry K."/>
            <person name="Martinez A.T."/>
            <person name="Xiao Y."/>
            <person name="Gibbons J.G."/>
            <person name="Terashima K."/>
            <person name="Hibbett D.S."/>
            <person name="Grigoriev I.V."/>
        </authorList>
    </citation>
    <scope>NUCLEOTIDE SEQUENCE</scope>
    <source>
        <strain evidence="2">Sp2 HRB7682 ss15</strain>
    </source>
</reference>
<proteinExistence type="predicted"/>
<gene>
    <name evidence="2" type="ORF">C8J55DRAFT_591993</name>
</gene>
<organism evidence="2 3">
    <name type="scientific">Lentinula lateritia</name>
    <dbReference type="NCBI Taxonomy" id="40482"/>
    <lineage>
        <taxon>Eukaryota</taxon>
        <taxon>Fungi</taxon>
        <taxon>Dikarya</taxon>
        <taxon>Basidiomycota</taxon>
        <taxon>Agaricomycotina</taxon>
        <taxon>Agaricomycetes</taxon>
        <taxon>Agaricomycetidae</taxon>
        <taxon>Agaricales</taxon>
        <taxon>Marasmiineae</taxon>
        <taxon>Omphalotaceae</taxon>
        <taxon>Lentinula</taxon>
    </lineage>
</organism>
<sequence length="315" mass="33937">MKLTLQIVISFILLFRATLAAPFTQRPPRLILPRDAVNIALDERTNEFIAFKRDWTFLGRYPAYMENRNPVKRTSSSTCTNLTVADAQTLPGWSKIEDYADSNWGKGSRNIVTNPADYPASPAFVCTKGPVDVTFSGQPTCQTHNTTLGGELTGTDGSVSISVSQGFNTSSSFTISTTSSIGVSSTLGVDLSLPEGPGISASVTMSTEVTNSQTQSFQASYSDLSTIQLTMNSPQGKTCNAITSVKSCTLQATGKLQYLASGYIWFNYDDSTNGHYKWAAQIESILTDENDRSSFADFAGPVAADTTTSYKGSCQ</sequence>
<evidence type="ECO:0000256" key="1">
    <source>
        <dbReference type="SAM" id="SignalP"/>
    </source>
</evidence>
<dbReference type="EMBL" id="JANVFS010000063">
    <property type="protein sequence ID" value="KAJ4463995.1"/>
    <property type="molecule type" value="Genomic_DNA"/>
</dbReference>
<reference evidence="2" key="2">
    <citation type="journal article" date="2023" name="Proc. Natl. Acad. Sci. U.S.A.">
        <title>A global phylogenomic analysis of the shiitake genus Lentinula.</title>
        <authorList>
            <person name="Sierra-Patev S."/>
            <person name="Min B."/>
            <person name="Naranjo-Ortiz M."/>
            <person name="Looney B."/>
            <person name="Konkel Z."/>
            <person name="Slot J.C."/>
            <person name="Sakamoto Y."/>
            <person name="Steenwyk J.L."/>
            <person name="Rokas A."/>
            <person name="Carro J."/>
            <person name="Camarero S."/>
            <person name="Ferreira P."/>
            <person name="Molpeceres G."/>
            <person name="Ruiz-Duenas F.J."/>
            <person name="Serrano A."/>
            <person name="Henrissat B."/>
            <person name="Drula E."/>
            <person name="Hughes K.W."/>
            <person name="Mata J.L."/>
            <person name="Ishikawa N.K."/>
            <person name="Vargas-Isla R."/>
            <person name="Ushijima S."/>
            <person name="Smith C.A."/>
            <person name="Donoghue J."/>
            <person name="Ahrendt S."/>
            <person name="Andreopoulos W."/>
            <person name="He G."/>
            <person name="LaButti K."/>
            <person name="Lipzen A."/>
            <person name="Ng V."/>
            <person name="Riley R."/>
            <person name="Sandor L."/>
            <person name="Barry K."/>
            <person name="Martinez A.T."/>
            <person name="Xiao Y."/>
            <person name="Gibbons J.G."/>
            <person name="Terashima K."/>
            <person name="Grigoriev I.V."/>
            <person name="Hibbett D."/>
        </authorList>
    </citation>
    <scope>NUCLEOTIDE SEQUENCE</scope>
    <source>
        <strain evidence="2">Sp2 HRB7682 ss15</strain>
    </source>
</reference>
<dbReference type="AlphaFoldDB" id="A0A9W9DDN3"/>
<dbReference type="Proteomes" id="UP001150238">
    <property type="component" value="Unassembled WGS sequence"/>
</dbReference>
<feature type="chain" id="PRO_5040891260" evidence="1">
    <location>
        <begin position="21"/>
        <end position="315"/>
    </location>
</feature>
<comment type="caution">
    <text evidence="2">The sequence shown here is derived from an EMBL/GenBank/DDBJ whole genome shotgun (WGS) entry which is preliminary data.</text>
</comment>